<organism evidence="2">
    <name type="scientific">viral metagenome</name>
    <dbReference type="NCBI Taxonomy" id="1070528"/>
    <lineage>
        <taxon>unclassified sequences</taxon>
        <taxon>metagenomes</taxon>
        <taxon>organismal metagenomes</taxon>
    </lineage>
</organism>
<sequence length="128" mass="14880">MCIICCKDPNAHSFYKLATQQEIHIYYSCPAQATHYNDVKGITHHIREILVEKGDAKWIYVFDGKDFGWKHMIELNVAKGVLDILIEQYDTLQEIQIINASSYVEVLMNMLKPILPTTIIEKIVWKKI</sequence>
<dbReference type="Pfam" id="PF00650">
    <property type="entry name" value="CRAL_TRIO"/>
    <property type="match status" value="1"/>
</dbReference>
<dbReference type="Gene3D" id="3.40.525.10">
    <property type="entry name" value="CRAL-TRIO lipid binding domain"/>
    <property type="match status" value="1"/>
</dbReference>
<dbReference type="SUPFAM" id="SSF52087">
    <property type="entry name" value="CRAL/TRIO domain"/>
    <property type="match status" value="1"/>
</dbReference>
<evidence type="ECO:0000259" key="1">
    <source>
        <dbReference type="Pfam" id="PF00650"/>
    </source>
</evidence>
<evidence type="ECO:0000313" key="2">
    <source>
        <dbReference type="EMBL" id="QHT94579.1"/>
    </source>
</evidence>
<reference evidence="2" key="1">
    <citation type="journal article" date="2020" name="Nature">
        <title>Giant virus diversity and host interactions through global metagenomics.</title>
        <authorList>
            <person name="Schulz F."/>
            <person name="Roux S."/>
            <person name="Paez-Espino D."/>
            <person name="Jungbluth S."/>
            <person name="Walsh D.A."/>
            <person name="Denef V.J."/>
            <person name="McMahon K.D."/>
            <person name="Konstantinidis K.T."/>
            <person name="Eloe-Fadrosh E.A."/>
            <person name="Kyrpides N.C."/>
            <person name="Woyke T."/>
        </authorList>
    </citation>
    <scope>NUCLEOTIDE SEQUENCE</scope>
    <source>
        <strain evidence="2">GVMAG-M-3300024258-28</strain>
    </source>
</reference>
<dbReference type="InterPro" id="IPR001251">
    <property type="entry name" value="CRAL-TRIO_dom"/>
</dbReference>
<feature type="domain" description="CRAL-TRIO" evidence="1">
    <location>
        <begin position="51"/>
        <end position="124"/>
    </location>
</feature>
<dbReference type="EMBL" id="MN740227">
    <property type="protein sequence ID" value="QHT94579.1"/>
    <property type="molecule type" value="Genomic_DNA"/>
</dbReference>
<dbReference type="AlphaFoldDB" id="A0A6C0IP41"/>
<proteinExistence type="predicted"/>
<dbReference type="CDD" id="cd00170">
    <property type="entry name" value="SEC14"/>
    <property type="match status" value="1"/>
</dbReference>
<name>A0A6C0IP41_9ZZZZ</name>
<accession>A0A6C0IP41</accession>
<dbReference type="InterPro" id="IPR036865">
    <property type="entry name" value="CRAL-TRIO_dom_sf"/>
</dbReference>
<protein>
    <recommendedName>
        <fullName evidence="1">CRAL-TRIO domain-containing protein</fullName>
    </recommendedName>
</protein>